<dbReference type="STRING" id="97972.A0A2V1CXF1"/>
<dbReference type="AlphaFoldDB" id="A0A2V1CXF1"/>
<dbReference type="OrthoDB" id="5369347at2759"/>
<dbReference type="Proteomes" id="UP000244855">
    <property type="component" value="Unassembled WGS sequence"/>
</dbReference>
<protein>
    <submittedName>
        <fullName evidence="1">Uncharacterized protein</fullName>
    </submittedName>
</protein>
<reference evidence="1 2" key="1">
    <citation type="journal article" date="2018" name="Sci. Rep.">
        <title>Comparative genomics provides insights into the lifestyle and reveals functional heterogeneity of dark septate endophytic fungi.</title>
        <authorList>
            <person name="Knapp D.G."/>
            <person name="Nemeth J.B."/>
            <person name="Barry K."/>
            <person name="Hainaut M."/>
            <person name="Henrissat B."/>
            <person name="Johnson J."/>
            <person name="Kuo A."/>
            <person name="Lim J.H.P."/>
            <person name="Lipzen A."/>
            <person name="Nolan M."/>
            <person name="Ohm R.A."/>
            <person name="Tamas L."/>
            <person name="Grigoriev I.V."/>
            <person name="Spatafora J.W."/>
            <person name="Nagy L.G."/>
            <person name="Kovacs G.M."/>
        </authorList>
    </citation>
    <scope>NUCLEOTIDE SEQUENCE [LARGE SCALE GENOMIC DNA]</scope>
    <source>
        <strain evidence="1 2">DSE2036</strain>
    </source>
</reference>
<gene>
    <name evidence="1" type="ORF">DM02DRAFT_678624</name>
</gene>
<dbReference type="EMBL" id="KZ806330">
    <property type="protein sequence ID" value="PVH90415.1"/>
    <property type="molecule type" value="Genomic_DNA"/>
</dbReference>
<sequence>MDCGVHEGLGFCDNMRRHGYAWFMDKIDWETMTFRQTIRPIHDIQDPSMQSAYHARYSQIRDVRIDFIRADKTYQWMTEFSAVPACLDLLGEYLEQLCLCAFGKDIFAFIQHLLHKDHVKAALAD</sequence>
<keyword evidence="2" id="KW-1185">Reference proteome</keyword>
<name>A0A2V1CXF1_9PLEO</name>
<evidence type="ECO:0000313" key="2">
    <source>
        <dbReference type="Proteomes" id="UP000244855"/>
    </source>
</evidence>
<organism evidence="1 2">
    <name type="scientific">Periconia macrospinosa</name>
    <dbReference type="NCBI Taxonomy" id="97972"/>
    <lineage>
        <taxon>Eukaryota</taxon>
        <taxon>Fungi</taxon>
        <taxon>Dikarya</taxon>
        <taxon>Ascomycota</taxon>
        <taxon>Pezizomycotina</taxon>
        <taxon>Dothideomycetes</taxon>
        <taxon>Pleosporomycetidae</taxon>
        <taxon>Pleosporales</taxon>
        <taxon>Massarineae</taxon>
        <taxon>Periconiaceae</taxon>
        <taxon>Periconia</taxon>
    </lineage>
</organism>
<evidence type="ECO:0000313" key="1">
    <source>
        <dbReference type="EMBL" id="PVH90415.1"/>
    </source>
</evidence>
<accession>A0A2V1CXF1</accession>
<proteinExistence type="predicted"/>